<evidence type="ECO:0000259" key="1">
    <source>
        <dbReference type="Pfam" id="PF13737"/>
    </source>
</evidence>
<reference evidence="2" key="1">
    <citation type="submission" date="2007-04" db="EMBL/GenBank/DDBJ databases">
        <title>Complete sequence of chromosome of Rhodobacter sphaeroides ATCC 17025.</title>
        <authorList>
            <consortium name="US DOE Joint Genome Institute"/>
            <person name="Copeland A."/>
            <person name="Lucas S."/>
            <person name="Lapidus A."/>
            <person name="Barry K."/>
            <person name="Detter J.C."/>
            <person name="Glavina del Rio T."/>
            <person name="Hammon N."/>
            <person name="Israni S."/>
            <person name="Dalin E."/>
            <person name="Tice H."/>
            <person name="Pitluck S."/>
            <person name="Chertkov O."/>
            <person name="Brettin T."/>
            <person name="Bruce D."/>
            <person name="Han C."/>
            <person name="Schmutz J."/>
            <person name="Larimer F."/>
            <person name="Land M."/>
            <person name="Hauser L."/>
            <person name="Kyrpides N."/>
            <person name="Kim E."/>
            <person name="Richardson P."/>
            <person name="Mackenzie C."/>
            <person name="Choudhary M."/>
            <person name="Donohue T.J."/>
            <person name="Kaplan S."/>
        </authorList>
    </citation>
    <scope>NUCLEOTIDE SEQUENCE [LARGE SCALE GENOMIC DNA]</scope>
    <source>
        <strain evidence="2">ATCC 17025</strain>
    </source>
</reference>
<dbReference type="PANTHER" id="PTHR34631">
    <property type="match status" value="1"/>
</dbReference>
<name>A4WVT3_CERS5</name>
<protein>
    <submittedName>
        <fullName evidence="2">Transposase, IS4 family</fullName>
    </submittedName>
</protein>
<sequence>MHITNSCGQTDGMSKPKPARYRTTNWSTYTAALRKRGSLLIWLDKEMAWHAPHEGRPGRPLVFSDAAIPFCLSIKVLFKLPLRQTAGMVTSLLRLAGLDWPVPDYSTLCRRQKTLKVQIPYRRADGPLNLLVDSTGIKFLGDGKWQARKHGVQGRRQWRKVHLAMDTATSDVRAVEFTPSREGDSPVLPDLLDQIRVDEAIGTVTADGAYDTPRCHSAIIARGGTAIIPIRKNGRLWKENCPAARARNEILRATRYYGRALWKRWTGYHVRSRAEARMRCLKSFGERIAARDLDRQAAEIHIRIALINHFNALGTAEIARVA</sequence>
<dbReference type="PANTHER" id="PTHR34631:SF3">
    <property type="entry name" value="ISSOD12 TRANSPOSASE TNPA_ISSOD12"/>
    <property type="match status" value="1"/>
</dbReference>
<dbReference type="Pfam" id="PF13737">
    <property type="entry name" value="DDE_Tnp_1_5"/>
    <property type="match status" value="1"/>
</dbReference>
<dbReference type="HOGENOM" id="CLU_062982_1_1_5"/>
<dbReference type="InterPro" id="IPR053172">
    <property type="entry name" value="Tn903_transposase"/>
</dbReference>
<dbReference type="InterPro" id="IPR025668">
    <property type="entry name" value="Tnp_DDE_dom"/>
</dbReference>
<organism evidence="2">
    <name type="scientific">Cereibacter sphaeroides (strain ATCC 17025 / ATH 2.4.3)</name>
    <name type="common">Rhodobacter sphaeroides</name>
    <dbReference type="NCBI Taxonomy" id="349102"/>
    <lineage>
        <taxon>Bacteria</taxon>
        <taxon>Pseudomonadati</taxon>
        <taxon>Pseudomonadota</taxon>
        <taxon>Alphaproteobacteria</taxon>
        <taxon>Rhodobacterales</taxon>
        <taxon>Paracoccaceae</taxon>
        <taxon>Cereibacter</taxon>
    </lineage>
</organism>
<gene>
    <name evidence="2" type="ordered locus">Rsph17025_2610</name>
</gene>
<dbReference type="KEGG" id="rsq:Rsph17025_2610"/>
<proteinExistence type="predicted"/>
<feature type="domain" description="Transposase DDE" evidence="1">
    <location>
        <begin position="35"/>
        <end position="141"/>
    </location>
</feature>
<dbReference type="EMBL" id="CP000661">
    <property type="protein sequence ID" value="ABP71497.1"/>
    <property type="molecule type" value="Genomic_DNA"/>
</dbReference>
<dbReference type="InterPro" id="IPR053520">
    <property type="entry name" value="Transposase_Tn903"/>
</dbReference>
<accession>A4WVT3</accession>
<dbReference type="eggNOG" id="COG3039">
    <property type="taxonomic scope" value="Bacteria"/>
</dbReference>
<evidence type="ECO:0000313" key="2">
    <source>
        <dbReference type="EMBL" id="ABP71497.1"/>
    </source>
</evidence>
<dbReference type="NCBIfam" id="NF033579">
    <property type="entry name" value="transpos_IS5_2"/>
    <property type="match status" value="1"/>
</dbReference>
<dbReference type="AlphaFoldDB" id="A4WVT3"/>